<dbReference type="InterPro" id="IPR002491">
    <property type="entry name" value="ABC_transptr_periplasmic_BD"/>
</dbReference>
<feature type="region of interest" description="Disordered" evidence="5">
    <location>
        <begin position="270"/>
        <end position="289"/>
    </location>
</feature>
<dbReference type="PROSITE" id="PS50983">
    <property type="entry name" value="FE_B12_PBP"/>
    <property type="match status" value="1"/>
</dbReference>
<evidence type="ECO:0000256" key="1">
    <source>
        <dbReference type="ARBA" id="ARBA00004196"/>
    </source>
</evidence>
<keyword evidence="4" id="KW-0732">Signal</keyword>
<name>A0A846YQP5_9NOCA</name>
<dbReference type="SUPFAM" id="SSF53807">
    <property type="entry name" value="Helical backbone' metal receptor"/>
    <property type="match status" value="1"/>
</dbReference>
<evidence type="ECO:0000256" key="4">
    <source>
        <dbReference type="ARBA" id="ARBA00022729"/>
    </source>
</evidence>
<evidence type="ECO:0000256" key="3">
    <source>
        <dbReference type="ARBA" id="ARBA00022448"/>
    </source>
</evidence>
<evidence type="ECO:0000256" key="2">
    <source>
        <dbReference type="ARBA" id="ARBA00008814"/>
    </source>
</evidence>
<dbReference type="EMBL" id="JAAXOT010000019">
    <property type="protein sequence ID" value="NKY60031.1"/>
    <property type="molecule type" value="Genomic_DNA"/>
</dbReference>
<evidence type="ECO:0000313" key="7">
    <source>
        <dbReference type="EMBL" id="NKY60031.1"/>
    </source>
</evidence>
<dbReference type="Pfam" id="PF01497">
    <property type="entry name" value="Peripla_BP_2"/>
    <property type="match status" value="1"/>
</dbReference>
<comment type="subcellular location">
    <subcellularLocation>
        <location evidence="1">Cell envelope</location>
    </subcellularLocation>
</comment>
<dbReference type="AlphaFoldDB" id="A0A846YQP5"/>
<comment type="similarity">
    <text evidence="2">Belongs to the bacterial solute-binding protein 8 family.</text>
</comment>
<dbReference type="Gene3D" id="3.40.50.1980">
    <property type="entry name" value="Nitrogenase molybdenum iron protein domain"/>
    <property type="match status" value="2"/>
</dbReference>
<accession>A0A846YQP5</accession>
<dbReference type="GO" id="GO:0030288">
    <property type="term" value="C:outer membrane-bounded periplasmic space"/>
    <property type="evidence" value="ECO:0007669"/>
    <property type="project" value="TreeGrafter"/>
</dbReference>
<dbReference type="RefSeq" id="WP_084493393.1">
    <property type="nucleotide sequence ID" value="NZ_JAAXOT010000019.1"/>
</dbReference>
<keyword evidence="8" id="KW-1185">Reference proteome</keyword>
<organism evidence="7 8">
    <name type="scientific">Nocardia flavorosea</name>
    <dbReference type="NCBI Taxonomy" id="53429"/>
    <lineage>
        <taxon>Bacteria</taxon>
        <taxon>Bacillati</taxon>
        <taxon>Actinomycetota</taxon>
        <taxon>Actinomycetes</taxon>
        <taxon>Mycobacteriales</taxon>
        <taxon>Nocardiaceae</taxon>
        <taxon>Nocardia</taxon>
    </lineage>
</organism>
<dbReference type="GO" id="GO:1901678">
    <property type="term" value="P:iron coordination entity transport"/>
    <property type="evidence" value="ECO:0007669"/>
    <property type="project" value="UniProtKB-ARBA"/>
</dbReference>
<evidence type="ECO:0000256" key="5">
    <source>
        <dbReference type="SAM" id="MobiDB-lite"/>
    </source>
</evidence>
<dbReference type="PANTHER" id="PTHR30532:SF25">
    <property type="entry name" value="IRON(III) DICITRATE-BINDING PERIPLASMIC PROTEIN"/>
    <property type="match status" value="1"/>
</dbReference>
<protein>
    <submittedName>
        <fullName evidence="7">ABC transporter substrate-binding protein</fullName>
    </submittedName>
</protein>
<proteinExistence type="inferred from homology"/>
<evidence type="ECO:0000259" key="6">
    <source>
        <dbReference type="PROSITE" id="PS50983"/>
    </source>
</evidence>
<comment type="caution">
    <text evidence="7">The sequence shown here is derived from an EMBL/GenBank/DDBJ whole genome shotgun (WGS) entry which is preliminary data.</text>
</comment>
<reference evidence="7 8" key="1">
    <citation type="submission" date="2020-04" db="EMBL/GenBank/DDBJ databases">
        <title>MicrobeNet Type strains.</title>
        <authorList>
            <person name="Nicholson A.C."/>
        </authorList>
    </citation>
    <scope>NUCLEOTIDE SEQUENCE [LARGE SCALE GENOMIC DNA]</scope>
    <source>
        <strain evidence="7 8">JCM 3332</strain>
    </source>
</reference>
<dbReference type="Proteomes" id="UP000570678">
    <property type="component" value="Unassembled WGS sequence"/>
</dbReference>
<sequence length="363" mass="37711">MPVSPAVRTPAVRKPRNSTRVRRAHRFVGAALACIAVAVAGCASQPDNSASIVRTTTKIAGAGVVGIERDTTQACSLPTPADPADGPTRTVRHASGESRVPADPQRIVVLGTSALDATCAVGLWERVVGATTVPGPSPQPGYLGYGVLEVPGVGLATDPDPALIAQLAPDLIIGEVPAGRADYAALSDIAPTVLTGTDKTWEEQFSAFAGAMGRATAAREALDEYRTEAADTGKSINAAFTEASLVRFTATGSEIMGSETFAAQVLADTGAQRPTAQRDESEPLDESDPVAAEGDLIYVMFAGPEGQEHGESVMRSPEWKELGAATDGRTFVVDDALWHTTGLTSARAVLTDIQDSLNSYVVE</sequence>
<dbReference type="PANTHER" id="PTHR30532">
    <property type="entry name" value="IRON III DICITRATE-BINDING PERIPLASMIC PROTEIN"/>
    <property type="match status" value="1"/>
</dbReference>
<keyword evidence="3" id="KW-0813">Transport</keyword>
<feature type="domain" description="Fe/B12 periplasmic-binding" evidence="6">
    <location>
        <begin position="106"/>
        <end position="361"/>
    </location>
</feature>
<evidence type="ECO:0000313" key="8">
    <source>
        <dbReference type="Proteomes" id="UP000570678"/>
    </source>
</evidence>
<gene>
    <name evidence="7" type="ORF">HGA15_28575</name>
</gene>
<dbReference type="InterPro" id="IPR051313">
    <property type="entry name" value="Bact_iron-sidero_bind"/>
</dbReference>